<name>A0A9W6GKU6_9FUSO</name>
<dbReference type="InterPro" id="IPR043129">
    <property type="entry name" value="ATPase_NBD"/>
</dbReference>
<dbReference type="RefSeq" id="WP_281834952.1">
    <property type="nucleotide sequence ID" value="NZ_BSDY01000006.1"/>
</dbReference>
<dbReference type="SUPFAM" id="SSF53067">
    <property type="entry name" value="Actin-like ATPase domain"/>
    <property type="match status" value="2"/>
</dbReference>
<organism evidence="2 3">
    <name type="scientific">Propionigenium maris DSM 9537</name>
    <dbReference type="NCBI Taxonomy" id="1123000"/>
    <lineage>
        <taxon>Bacteria</taxon>
        <taxon>Fusobacteriati</taxon>
        <taxon>Fusobacteriota</taxon>
        <taxon>Fusobacteriia</taxon>
        <taxon>Fusobacteriales</taxon>
        <taxon>Fusobacteriaceae</taxon>
        <taxon>Propionigenium</taxon>
    </lineage>
</organism>
<dbReference type="InterPro" id="IPR000905">
    <property type="entry name" value="Gcp-like_dom"/>
</dbReference>
<dbReference type="Proteomes" id="UP001144471">
    <property type="component" value="Unassembled WGS sequence"/>
</dbReference>
<dbReference type="EMBL" id="BSDY01000006">
    <property type="protein sequence ID" value="GLI56062.1"/>
    <property type="molecule type" value="Genomic_DNA"/>
</dbReference>
<proteinExistence type="predicted"/>
<evidence type="ECO:0000313" key="2">
    <source>
        <dbReference type="EMBL" id="GLI56062.1"/>
    </source>
</evidence>
<protein>
    <submittedName>
        <fullName evidence="2">tRNA (Adenosine(37)-N6)-threonylcarbamoyltransferase complex dimerization subunit type 1 TsaB</fullName>
    </submittedName>
</protein>
<dbReference type="PANTHER" id="PTHR11735">
    <property type="entry name" value="TRNA N6-ADENOSINE THREONYLCARBAMOYLTRANSFERASE"/>
    <property type="match status" value="1"/>
</dbReference>
<feature type="domain" description="Gcp-like" evidence="1">
    <location>
        <begin position="34"/>
        <end position="133"/>
    </location>
</feature>
<dbReference type="InterPro" id="IPR022496">
    <property type="entry name" value="T6A_TsaB"/>
</dbReference>
<dbReference type="Gene3D" id="3.30.420.40">
    <property type="match status" value="2"/>
</dbReference>
<keyword evidence="3" id="KW-1185">Reference proteome</keyword>
<gene>
    <name evidence="2" type="ORF">PM10SUCC1_15760</name>
</gene>
<dbReference type="Pfam" id="PF00814">
    <property type="entry name" value="TsaD"/>
    <property type="match status" value="1"/>
</dbReference>
<sequence length="229" mass="25468">MLVLAINTSTKVGTVALYHSEKGLISEVNLNIKLNHSDTVMTSIDSLFQLSGYTIKDVERIAVSVGPGSFTGIRVGVGAAKGMAYSLNIPVVGINELDAIAHMTGATDKRIISMIDARKERVYYCDYSFDREGRVVRNSQYQDGEITKVVEEYAEDNLLFLGDASIVYRERLEELAGERGYFNLKSLSIPRASVMAEMAVDMTPDDLVHLEPYYHSKTQAERMKEAQNK</sequence>
<reference evidence="2" key="1">
    <citation type="submission" date="2022-12" db="EMBL/GenBank/DDBJ databases">
        <title>Reference genome sequencing for broad-spectrum identification of bacterial and archaeal isolates by mass spectrometry.</title>
        <authorList>
            <person name="Sekiguchi Y."/>
            <person name="Tourlousse D.M."/>
        </authorList>
    </citation>
    <scope>NUCLEOTIDE SEQUENCE</scope>
    <source>
        <strain evidence="2">10succ1</strain>
    </source>
</reference>
<dbReference type="GO" id="GO:0005829">
    <property type="term" value="C:cytosol"/>
    <property type="evidence" value="ECO:0007669"/>
    <property type="project" value="TreeGrafter"/>
</dbReference>
<comment type="caution">
    <text evidence="2">The sequence shown here is derived from an EMBL/GenBank/DDBJ whole genome shotgun (WGS) entry which is preliminary data.</text>
</comment>
<dbReference type="GO" id="GO:0002949">
    <property type="term" value="P:tRNA threonylcarbamoyladenosine modification"/>
    <property type="evidence" value="ECO:0007669"/>
    <property type="project" value="InterPro"/>
</dbReference>
<evidence type="ECO:0000259" key="1">
    <source>
        <dbReference type="Pfam" id="PF00814"/>
    </source>
</evidence>
<evidence type="ECO:0000313" key="3">
    <source>
        <dbReference type="Proteomes" id="UP001144471"/>
    </source>
</evidence>
<dbReference type="CDD" id="cd24032">
    <property type="entry name" value="ASKHA_NBD_TsaB"/>
    <property type="match status" value="1"/>
</dbReference>
<dbReference type="AlphaFoldDB" id="A0A9W6GKU6"/>
<dbReference type="PANTHER" id="PTHR11735:SF11">
    <property type="entry name" value="TRNA THREONYLCARBAMOYLADENOSINE BIOSYNTHESIS PROTEIN TSAB"/>
    <property type="match status" value="1"/>
</dbReference>
<dbReference type="NCBIfam" id="TIGR03725">
    <property type="entry name" value="T6A_YeaZ"/>
    <property type="match status" value="1"/>
</dbReference>
<accession>A0A9W6GKU6</accession>